<protein>
    <submittedName>
        <fullName evidence="1">Uncharacterized protein</fullName>
    </submittedName>
</protein>
<dbReference type="RefSeq" id="WP_150493770.1">
    <property type="nucleotide sequence ID" value="NZ_BMFA01000001.1"/>
</dbReference>
<evidence type="ECO:0000313" key="2">
    <source>
        <dbReference type="Proteomes" id="UP000605148"/>
    </source>
</evidence>
<sequence>MEFNWKPEFHVTTDQTRIGSNVIWSDVFPIDDRFRWVIHIIPQSPEKEKRGVSDTFVEAIAVAESAMREIATEIEAEAA</sequence>
<reference evidence="1" key="2">
    <citation type="submission" date="2020-09" db="EMBL/GenBank/DDBJ databases">
        <authorList>
            <person name="Sun Q."/>
            <person name="Zhou Y."/>
        </authorList>
    </citation>
    <scope>NUCLEOTIDE SEQUENCE</scope>
    <source>
        <strain evidence="1">CGMCC 1.12426</strain>
    </source>
</reference>
<evidence type="ECO:0000313" key="1">
    <source>
        <dbReference type="EMBL" id="GGB34512.1"/>
    </source>
</evidence>
<comment type="caution">
    <text evidence="1">The sequence shown here is derived from an EMBL/GenBank/DDBJ whole genome shotgun (WGS) entry which is preliminary data.</text>
</comment>
<organism evidence="1 2">
    <name type="scientific">Roseibium aquae</name>
    <dbReference type="NCBI Taxonomy" id="1323746"/>
    <lineage>
        <taxon>Bacteria</taxon>
        <taxon>Pseudomonadati</taxon>
        <taxon>Pseudomonadota</taxon>
        <taxon>Alphaproteobacteria</taxon>
        <taxon>Hyphomicrobiales</taxon>
        <taxon>Stappiaceae</taxon>
        <taxon>Roseibium</taxon>
    </lineage>
</organism>
<keyword evidence="2" id="KW-1185">Reference proteome</keyword>
<name>A0A916T764_9HYPH</name>
<reference evidence="1" key="1">
    <citation type="journal article" date="2014" name="Int. J. Syst. Evol. Microbiol.">
        <title>Complete genome sequence of Corynebacterium casei LMG S-19264T (=DSM 44701T), isolated from a smear-ripened cheese.</title>
        <authorList>
            <consortium name="US DOE Joint Genome Institute (JGI-PGF)"/>
            <person name="Walter F."/>
            <person name="Albersmeier A."/>
            <person name="Kalinowski J."/>
            <person name="Ruckert C."/>
        </authorList>
    </citation>
    <scope>NUCLEOTIDE SEQUENCE</scope>
    <source>
        <strain evidence="1">CGMCC 1.12426</strain>
    </source>
</reference>
<accession>A0A916T764</accession>
<gene>
    <name evidence="1" type="ORF">GCM10011316_03220</name>
</gene>
<dbReference type="AlphaFoldDB" id="A0A916T764"/>
<dbReference type="EMBL" id="BMFA01000001">
    <property type="protein sequence ID" value="GGB34512.1"/>
    <property type="molecule type" value="Genomic_DNA"/>
</dbReference>
<dbReference type="Proteomes" id="UP000605148">
    <property type="component" value="Unassembled WGS sequence"/>
</dbReference>
<proteinExistence type="predicted"/>